<dbReference type="AlphaFoldDB" id="A0A0F9C6J1"/>
<comment type="caution">
    <text evidence="1">The sequence shown here is derived from an EMBL/GenBank/DDBJ whole genome shotgun (WGS) entry which is preliminary data.</text>
</comment>
<gene>
    <name evidence="1" type="ORF">LCGC14_2646380</name>
</gene>
<protein>
    <submittedName>
        <fullName evidence="1">Uncharacterized protein</fullName>
    </submittedName>
</protein>
<feature type="non-terminal residue" evidence="1">
    <location>
        <position position="1"/>
    </location>
</feature>
<accession>A0A0F9C6J1</accession>
<organism evidence="1">
    <name type="scientific">marine sediment metagenome</name>
    <dbReference type="NCBI Taxonomy" id="412755"/>
    <lineage>
        <taxon>unclassified sequences</taxon>
        <taxon>metagenomes</taxon>
        <taxon>ecological metagenomes</taxon>
    </lineage>
</organism>
<name>A0A0F9C6J1_9ZZZZ</name>
<evidence type="ECO:0000313" key="1">
    <source>
        <dbReference type="EMBL" id="KKK98074.1"/>
    </source>
</evidence>
<reference evidence="1" key="1">
    <citation type="journal article" date="2015" name="Nature">
        <title>Complex archaea that bridge the gap between prokaryotes and eukaryotes.</title>
        <authorList>
            <person name="Spang A."/>
            <person name="Saw J.H."/>
            <person name="Jorgensen S.L."/>
            <person name="Zaremba-Niedzwiedzka K."/>
            <person name="Martijn J."/>
            <person name="Lind A.E."/>
            <person name="van Eijk R."/>
            <person name="Schleper C."/>
            <person name="Guy L."/>
            <person name="Ettema T.J."/>
        </authorList>
    </citation>
    <scope>NUCLEOTIDE SEQUENCE</scope>
</reference>
<sequence length="31" mass="3602">KLVDDPRAYQVMGYLNTKPAVIYLKKVIHEV</sequence>
<dbReference type="EMBL" id="LAZR01045773">
    <property type="protein sequence ID" value="KKK98074.1"/>
    <property type="molecule type" value="Genomic_DNA"/>
</dbReference>
<proteinExistence type="predicted"/>